<dbReference type="GO" id="GO:0005525">
    <property type="term" value="F:GTP binding"/>
    <property type="evidence" value="ECO:0007669"/>
    <property type="project" value="UniProtKB-KW"/>
</dbReference>
<dbReference type="PIRSF" id="PIRSF006230">
    <property type="entry name" value="MG442"/>
    <property type="match status" value="1"/>
</dbReference>
<reference evidence="6 7" key="1">
    <citation type="submission" date="2017-11" db="EMBL/GenBank/DDBJ databases">
        <title>Genome-resolved metagenomics identifies genetic mobility, metabolic interactions, and unexpected diversity in perchlorate-reducing communities.</title>
        <authorList>
            <person name="Barnum T.P."/>
            <person name="Figueroa I.A."/>
            <person name="Carlstrom C.I."/>
            <person name="Lucas L.N."/>
            <person name="Engelbrektson A.L."/>
            <person name="Coates J.D."/>
        </authorList>
    </citation>
    <scope>NUCLEOTIDE SEQUENCE [LARGE SCALE GENOMIC DNA]</scope>
    <source>
        <strain evidence="6">BM706</strain>
    </source>
</reference>
<dbReference type="PANTHER" id="PTHR45782">
    <property type="entry name" value="MITOCHONDRIAL RIBOSOME-ASSOCIATED GTPASE 1"/>
    <property type="match status" value="1"/>
</dbReference>
<evidence type="ECO:0000256" key="4">
    <source>
        <dbReference type="PIRSR" id="PIRSR006230-1"/>
    </source>
</evidence>
<gene>
    <name evidence="6" type="primary">ylqF</name>
    <name evidence="6" type="ORF">C0601_00390</name>
</gene>
<dbReference type="Gene3D" id="3.40.50.300">
    <property type="entry name" value="P-loop containing nucleotide triphosphate hydrolases"/>
    <property type="match status" value="1"/>
</dbReference>
<dbReference type="InterPro" id="IPR023179">
    <property type="entry name" value="GTP-bd_ortho_bundle_sf"/>
</dbReference>
<dbReference type="SUPFAM" id="SSF52540">
    <property type="entry name" value="P-loop containing nucleoside triphosphate hydrolases"/>
    <property type="match status" value="1"/>
</dbReference>
<evidence type="ECO:0000259" key="5">
    <source>
        <dbReference type="Pfam" id="PF01926"/>
    </source>
</evidence>
<dbReference type="AlphaFoldDB" id="A0A2N5ZMV0"/>
<feature type="binding site" evidence="4">
    <location>
        <begin position="60"/>
        <end position="63"/>
    </location>
    <ligand>
        <name>GTP</name>
        <dbReference type="ChEBI" id="CHEBI:37565"/>
    </ligand>
</feature>
<comment type="caution">
    <text evidence="6">The sequence shown here is derived from an EMBL/GenBank/DDBJ whole genome shotgun (WGS) entry which is preliminary data.</text>
</comment>
<dbReference type="InterPro" id="IPR006073">
    <property type="entry name" value="GTP-bd"/>
</dbReference>
<dbReference type="GO" id="GO:0005737">
    <property type="term" value="C:cytoplasm"/>
    <property type="evidence" value="ECO:0007669"/>
    <property type="project" value="UniProtKB-SubCell"/>
</dbReference>
<evidence type="ECO:0000256" key="2">
    <source>
        <dbReference type="ARBA" id="ARBA00023134"/>
    </source>
</evidence>
<evidence type="ECO:0000256" key="3">
    <source>
        <dbReference type="PIRNR" id="PIRNR006230"/>
    </source>
</evidence>
<proteinExistence type="inferred from homology"/>
<dbReference type="InterPro" id="IPR016478">
    <property type="entry name" value="GTPase_MTG1"/>
</dbReference>
<organism evidence="6 7">
    <name type="scientific">Muiribacterium halophilum</name>
    <dbReference type="NCBI Taxonomy" id="2053465"/>
    <lineage>
        <taxon>Bacteria</taxon>
        <taxon>Candidatus Muiribacteriota</taxon>
        <taxon>Candidatus Muiribacteriia</taxon>
        <taxon>Candidatus Muiribacteriales</taxon>
        <taxon>Candidatus Muiribacteriaceae</taxon>
        <taxon>Candidatus Muiribacterium</taxon>
    </lineage>
</organism>
<keyword evidence="2 3" id="KW-0342">GTP-binding</keyword>
<keyword evidence="3" id="KW-0963">Cytoplasm</keyword>
<comment type="function">
    <text evidence="3">Required for a late step of 50S ribosomal subunit assembly. Has GTPase activity.</text>
</comment>
<dbReference type="Proteomes" id="UP000234857">
    <property type="component" value="Unassembled WGS sequence"/>
</dbReference>
<dbReference type="EMBL" id="PKTG01000011">
    <property type="protein sequence ID" value="PLX20017.1"/>
    <property type="molecule type" value="Genomic_DNA"/>
</dbReference>
<evidence type="ECO:0000256" key="1">
    <source>
        <dbReference type="ARBA" id="ARBA00022741"/>
    </source>
</evidence>
<name>A0A2N5ZMV0_MUIH1</name>
<sequence>MDGNSLKWYPGHIAKARRKIREQLSKINILVEVLDARAPISSDSGIFNKIQGKQIIYVVNKCDLIEDSYLKEIKKHFSGNKDVIFLSAKRSKNMKEILNRIKTYSKGKTSNLSKFGFKNTIVHVMIAGMPNVGKTEIIKKISGRKKLQVANRPGVTRNQQWISFENIRIMDTPGVLYPDFEDDDVVKKLAFLNIVDPARIGYEIVFEFIYNNLSQLERNIICENYRILETDIEFEIFLEKISEKTGIKGNENIASRVFSDYNKGCFKQIVMDRLNEDKS</sequence>
<evidence type="ECO:0000313" key="7">
    <source>
        <dbReference type="Proteomes" id="UP000234857"/>
    </source>
</evidence>
<feature type="binding site" evidence="4">
    <location>
        <position position="174"/>
    </location>
    <ligand>
        <name>GTP</name>
        <dbReference type="ChEBI" id="CHEBI:37565"/>
    </ligand>
</feature>
<dbReference type="NCBIfam" id="TIGR03596">
    <property type="entry name" value="GTPase_YlqF"/>
    <property type="match status" value="1"/>
</dbReference>
<evidence type="ECO:0000313" key="6">
    <source>
        <dbReference type="EMBL" id="PLX20017.1"/>
    </source>
</evidence>
<dbReference type="PANTHER" id="PTHR45782:SF4">
    <property type="entry name" value="MITOCHONDRIAL RIBOSOME-ASSOCIATED GTPASE 1"/>
    <property type="match status" value="1"/>
</dbReference>
<dbReference type="GO" id="GO:0006412">
    <property type="term" value="P:translation"/>
    <property type="evidence" value="ECO:0007669"/>
    <property type="project" value="TreeGrafter"/>
</dbReference>
<dbReference type="Gene3D" id="1.10.1580.10">
    <property type="match status" value="1"/>
</dbReference>
<dbReference type="InterPro" id="IPR019991">
    <property type="entry name" value="GTP-bd_ribosome_bgen"/>
</dbReference>
<comment type="similarity">
    <text evidence="3">Belongs to the TRAFAC class YlqF/YawG GTPase family. MTG1 subfamily.</text>
</comment>
<dbReference type="CDD" id="cd01856">
    <property type="entry name" value="YlqF"/>
    <property type="match status" value="1"/>
</dbReference>
<keyword evidence="1 3" id="KW-0547">Nucleotide-binding</keyword>
<dbReference type="InterPro" id="IPR027417">
    <property type="entry name" value="P-loop_NTPase"/>
</dbReference>
<comment type="subcellular location">
    <subcellularLocation>
        <location evidence="3">Cytoplasm</location>
    </subcellularLocation>
</comment>
<feature type="domain" description="G" evidence="5">
    <location>
        <begin position="123"/>
        <end position="192"/>
    </location>
</feature>
<dbReference type="GO" id="GO:0003924">
    <property type="term" value="F:GTPase activity"/>
    <property type="evidence" value="ECO:0007669"/>
    <property type="project" value="TreeGrafter"/>
</dbReference>
<protein>
    <recommendedName>
        <fullName evidence="3">Ribosome biogenesis GTPase A</fullName>
    </recommendedName>
</protein>
<dbReference type="Pfam" id="PF01926">
    <property type="entry name" value="MMR_HSR1"/>
    <property type="match status" value="1"/>
</dbReference>
<accession>A0A2N5ZMV0</accession>